<gene>
    <name evidence="4" type="ORF">GCM10010315_03850</name>
</gene>
<feature type="transmembrane region" description="Helical" evidence="2">
    <location>
        <begin position="87"/>
        <end position="110"/>
    </location>
</feature>
<dbReference type="InterPro" id="IPR048567">
    <property type="entry name" value="CyanoTRADDas_TM"/>
</dbReference>
<accession>A0ABN3TK19</accession>
<dbReference type="EMBL" id="BAAASL010000001">
    <property type="protein sequence ID" value="GAA2708079.1"/>
    <property type="molecule type" value="Genomic_DNA"/>
</dbReference>
<dbReference type="Proteomes" id="UP001500886">
    <property type="component" value="Unassembled WGS sequence"/>
</dbReference>
<keyword evidence="2" id="KW-0812">Transmembrane</keyword>
<comment type="caution">
    <text evidence="4">The sequence shown here is derived from an EMBL/GenBank/DDBJ whole genome shotgun (WGS) entry which is preliminary data.</text>
</comment>
<evidence type="ECO:0000313" key="5">
    <source>
        <dbReference type="Proteomes" id="UP001500886"/>
    </source>
</evidence>
<keyword evidence="2" id="KW-1133">Transmembrane helix</keyword>
<proteinExistence type="predicted"/>
<sequence>MDPEVVATLSAAVASGALATGATSLYDRLTSKGVDRERNRLRAAVLGGPAPAEGGDEQEAPDDDTHRFAALLIEYYAYGLIQARRTFGVSLACSVLGGLVLMAGVALAIFKAGGSDGQQYASVVASVAGVLTTAIGTLFHRRADRALKHMESQTQLLRQDMKVERDAGEAVRLLGEVDDPALKAQLQAALILKFSAAKLPPVPDAAVPPQPLPQPQPESQPQAQPRLNGAGAVVFDGRSAG</sequence>
<keyword evidence="5" id="KW-1185">Reference proteome</keyword>
<reference evidence="4 5" key="1">
    <citation type="journal article" date="2019" name="Int. J. Syst. Evol. Microbiol.">
        <title>The Global Catalogue of Microorganisms (GCM) 10K type strain sequencing project: providing services to taxonomists for standard genome sequencing and annotation.</title>
        <authorList>
            <consortium name="The Broad Institute Genomics Platform"/>
            <consortium name="The Broad Institute Genome Sequencing Center for Infectious Disease"/>
            <person name="Wu L."/>
            <person name="Ma J."/>
        </authorList>
    </citation>
    <scope>NUCLEOTIDE SEQUENCE [LARGE SCALE GENOMIC DNA]</scope>
    <source>
        <strain evidence="4 5">JCM 4542</strain>
    </source>
</reference>
<evidence type="ECO:0000256" key="1">
    <source>
        <dbReference type="SAM" id="MobiDB-lite"/>
    </source>
</evidence>
<feature type="region of interest" description="Disordered" evidence="1">
    <location>
        <begin position="202"/>
        <end position="241"/>
    </location>
</feature>
<dbReference type="Pfam" id="PF20712">
    <property type="entry name" value="CyanoTRADDas_TM"/>
    <property type="match status" value="1"/>
</dbReference>
<feature type="compositionally biased region" description="Pro residues" evidence="1">
    <location>
        <begin position="202"/>
        <end position="218"/>
    </location>
</feature>
<protein>
    <recommendedName>
        <fullName evidence="3">Cyanobacterial TRADD-N associated 2 transmembrane domain-containing protein</fullName>
    </recommendedName>
</protein>
<organism evidence="4 5">
    <name type="scientific">Streptomyces luteosporeus</name>
    <dbReference type="NCBI Taxonomy" id="173856"/>
    <lineage>
        <taxon>Bacteria</taxon>
        <taxon>Bacillati</taxon>
        <taxon>Actinomycetota</taxon>
        <taxon>Actinomycetes</taxon>
        <taxon>Kitasatosporales</taxon>
        <taxon>Streptomycetaceae</taxon>
        <taxon>Streptomyces</taxon>
    </lineage>
</organism>
<evidence type="ECO:0000259" key="3">
    <source>
        <dbReference type="Pfam" id="PF20712"/>
    </source>
</evidence>
<feature type="domain" description="Cyanobacterial TRADD-N associated 2 transmembrane" evidence="3">
    <location>
        <begin position="79"/>
        <end position="150"/>
    </location>
</feature>
<evidence type="ECO:0000256" key="2">
    <source>
        <dbReference type="SAM" id="Phobius"/>
    </source>
</evidence>
<name>A0ABN3TK19_9ACTN</name>
<feature type="transmembrane region" description="Helical" evidence="2">
    <location>
        <begin position="6"/>
        <end position="26"/>
    </location>
</feature>
<feature type="transmembrane region" description="Helical" evidence="2">
    <location>
        <begin position="122"/>
        <end position="140"/>
    </location>
</feature>
<keyword evidence="2" id="KW-0472">Membrane</keyword>
<evidence type="ECO:0000313" key="4">
    <source>
        <dbReference type="EMBL" id="GAA2708079.1"/>
    </source>
</evidence>